<dbReference type="AlphaFoldDB" id="A0A4Y9R3T9"/>
<reference evidence="3 4" key="1">
    <citation type="journal article" date="2018" name="J. Microbiol.">
        <title>Leifsonia flava sp. nov., a novel actinobacterium isolated from the rhizosphere of Aquilegia viridiflora.</title>
        <authorList>
            <person name="Cai Y."/>
            <person name="Tao W.Z."/>
            <person name="Ma Y.J."/>
            <person name="Cheng J."/>
            <person name="Zhang M.Y."/>
            <person name="Zhang Y.X."/>
        </authorList>
    </citation>
    <scope>NUCLEOTIDE SEQUENCE [LARGE SCALE GENOMIC DNA]</scope>
    <source>
        <strain evidence="3 4">SYP-B2174</strain>
    </source>
</reference>
<dbReference type="Gene3D" id="3.40.50.10680">
    <property type="entry name" value="CofD-like domains"/>
    <property type="match status" value="1"/>
</dbReference>
<dbReference type="PANTHER" id="PTHR43007">
    <property type="entry name" value="2-PHOSPHO-L-LACTATE TRANSFERASE"/>
    <property type="match status" value="1"/>
</dbReference>
<sequence length="327" mass="33602">MLAGGVGGARFTRGLLAHLRTADPSASVTVVANTGDDLWLAGLRVCPDLDSIMYTLGGANDDERGWGRKGESERVSAELAAYGVGWPWFTLGDLDLGTHIARSAWLREGIPLSEATARLAARWNLGVSLLPATDDEVETIVTVASDDDGSPTKDMHFEEWWVRLRASRPALAFTQRNVAASLPAPGVLEAIAGADVVLFAPSNPVVSIGTVLGIPGIADAVRSTPAPVVGVSPIIGGGVVRGMADACLSAIGVETSALAVAQHYGARSLGGLIDGWLVDEVDVEAVALLEAGGIRSAARPLWFSSVEETGAIAAAALALADVGHSGG</sequence>
<dbReference type="PANTHER" id="PTHR43007:SF1">
    <property type="entry name" value="2-PHOSPHO-L-LACTATE TRANSFERASE"/>
    <property type="match status" value="1"/>
</dbReference>
<dbReference type="InterPro" id="IPR038136">
    <property type="entry name" value="CofD-like_dom_sf"/>
</dbReference>
<dbReference type="InterPro" id="IPR010115">
    <property type="entry name" value="FbiA/CofD"/>
</dbReference>
<evidence type="ECO:0000313" key="4">
    <source>
        <dbReference type="Proteomes" id="UP000298127"/>
    </source>
</evidence>
<dbReference type="EMBL" id="SPQZ01000003">
    <property type="protein sequence ID" value="TFV98562.1"/>
    <property type="molecule type" value="Genomic_DNA"/>
</dbReference>
<evidence type="ECO:0000256" key="2">
    <source>
        <dbReference type="ARBA" id="ARBA00022842"/>
    </source>
</evidence>
<dbReference type="InterPro" id="IPR002882">
    <property type="entry name" value="CofD"/>
</dbReference>
<proteinExistence type="inferred from homology"/>
<dbReference type="EC" id="2.7.8.28" evidence="3"/>
<gene>
    <name evidence="3" type="ORF">E4M00_10660</name>
</gene>
<dbReference type="Gene3D" id="1.10.8.240">
    <property type="entry name" value="CofD-like domain"/>
    <property type="match status" value="1"/>
</dbReference>
<keyword evidence="1 3" id="KW-0808">Transferase</keyword>
<organism evidence="3 4">
    <name type="scientific">Orlajensenia leifsoniae</name>
    <dbReference type="NCBI Taxonomy" id="2561933"/>
    <lineage>
        <taxon>Bacteria</taxon>
        <taxon>Bacillati</taxon>
        <taxon>Actinomycetota</taxon>
        <taxon>Actinomycetes</taxon>
        <taxon>Micrococcales</taxon>
        <taxon>Microbacteriaceae</taxon>
        <taxon>Orlajensenia</taxon>
    </lineage>
</organism>
<dbReference type="GO" id="GO:0043743">
    <property type="term" value="F:LPPG:FO 2-phospho-L-lactate transferase activity"/>
    <property type="evidence" value="ECO:0007669"/>
    <property type="project" value="UniProtKB-EC"/>
</dbReference>
<dbReference type="Proteomes" id="UP000298127">
    <property type="component" value="Unassembled WGS sequence"/>
</dbReference>
<dbReference type="SUPFAM" id="SSF142338">
    <property type="entry name" value="CofD-like"/>
    <property type="match status" value="1"/>
</dbReference>
<evidence type="ECO:0000313" key="3">
    <source>
        <dbReference type="EMBL" id="TFV98562.1"/>
    </source>
</evidence>
<name>A0A4Y9R3T9_9MICO</name>
<dbReference type="GO" id="GO:0000287">
    <property type="term" value="F:magnesium ion binding"/>
    <property type="evidence" value="ECO:0007669"/>
    <property type="project" value="InterPro"/>
</dbReference>
<protein>
    <submittedName>
        <fullName evidence="3">2-phospho-L-lactate transferase</fullName>
        <ecNumber evidence="3">2.7.8.28</ecNumber>
    </submittedName>
</protein>
<keyword evidence="2" id="KW-0460">Magnesium</keyword>
<dbReference type="HAMAP" id="MF_01257">
    <property type="entry name" value="CofD"/>
    <property type="match status" value="1"/>
</dbReference>
<evidence type="ECO:0000256" key="1">
    <source>
        <dbReference type="ARBA" id="ARBA00022679"/>
    </source>
</evidence>
<comment type="caution">
    <text evidence="3">The sequence shown here is derived from an EMBL/GenBank/DDBJ whole genome shotgun (WGS) entry which is preliminary data.</text>
</comment>
<dbReference type="Pfam" id="PF01933">
    <property type="entry name" value="CofD"/>
    <property type="match status" value="1"/>
</dbReference>
<keyword evidence="4" id="KW-1185">Reference proteome</keyword>
<accession>A0A4Y9R3T9</accession>
<dbReference type="NCBIfam" id="TIGR01819">
    <property type="entry name" value="F420_cofD"/>
    <property type="match status" value="1"/>
</dbReference>